<evidence type="ECO:0000259" key="1">
    <source>
        <dbReference type="Pfam" id="PF06974"/>
    </source>
</evidence>
<dbReference type="AlphaFoldDB" id="A0A9P0K6Q8"/>
<gene>
    <name evidence="2" type="ORF">ACAOBT_LOCUS7737</name>
</gene>
<evidence type="ECO:0000313" key="2">
    <source>
        <dbReference type="EMBL" id="CAH1968251.1"/>
    </source>
</evidence>
<dbReference type="Pfam" id="PF06974">
    <property type="entry name" value="WS_DGAT_C"/>
    <property type="match status" value="1"/>
</dbReference>
<dbReference type="EMBL" id="CAKOFQ010006751">
    <property type="protein sequence ID" value="CAH1968251.1"/>
    <property type="molecule type" value="Genomic_DNA"/>
</dbReference>
<accession>A0A9P0K6Q8</accession>
<proteinExistence type="predicted"/>
<name>A0A9P0K6Q8_ACAOB</name>
<dbReference type="InterPro" id="IPR009721">
    <property type="entry name" value="O-acyltransferase_WSD1_C"/>
</dbReference>
<reference evidence="2" key="1">
    <citation type="submission" date="2022-03" db="EMBL/GenBank/DDBJ databases">
        <authorList>
            <person name="Sayadi A."/>
        </authorList>
    </citation>
    <scope>NUCLEOTIDE SEQUENCE</scope>
</reference>
<protein>
    <recommendedName>
        <fullName evidence="1">O-acyltransferase WSD1 C-terminal domain-containing protein</fullName>
    </recommendedName>
</protein>
<sequence length="111" mass="12604">MNYIIFNYIFEQIPLPILRRILSVNRTTACLSSIPGPQKLTFFGGLELVDVVGFLGLPSYLEIGFCVLTYDDRLHIGITCTKGSHSKAGLKKITESIFKYIDEMYREVCTF</sequence>
<comment type="caution">
    <text evidence="2">The sequence shown here is derived from an EMBL/GenBank/DDBJ whole genome shotgun (WGS) entry which is preliminary data.</text>
</comment>
<keyword evidence="3" id="KW-1185">Reference proteome</keyword>
<feature type="domain" description="O-acyltransferase WSD1 C-terminal" evidence="1">
    <location>
        <begin position="17"/>
        <end position="85"/>
    </location>
</feature>
<evidence type="ECO:0000313" key="3">
    <source>
        <dbReference type="Proteomes" id="UP001152888"/>
    </source>
</evidence>
<dbReference type="OrthoDB" id="619536at2759"/>
<dbReference type="Proteomes" id="UP001152888">
    <property type="component" value="Unassembled WGS sequence"/>
</dbReference>
<organism evidence="2 3">
    <name type="scientific">Acanthoscelides obtectus</name>
    <name type="common">Bean weevil</name>
    <name type="synonym">Bruchus obtectus</name>
    <dbReference type="NCBI Taxonomy" id="200917"/>
    <lineage>
        <taxon>Eukaryota</taxon>
        <taxon>Metazoa</taxon>
        <taxon>Ecdysozoa</taxon>
        <taxon>Arthropoda</taxon>
        <taxon>Hexapoda</taxon>
        <taxon>Insecta</taxon>
        <taxon>Pterygota</taxon>
        <taxon>Neoptera</taxon>
        <taxon>Endopterygota</taxon>
        <taxon>Coleoptera</taxon>
        <taxon>Polyphaga</taxon>
        <taxon>Cucujiformia</taxon>
        <taxon>Chrysomeloidea</taxon>
        <taxon>Chrysomelidae</taxon>
        <taxon>Bruchinae</taxon>
        <taxon>Bruchini</taxon>
        <taxon>Acanthoscelides</taxon>
    </lineage>
</organism>